<dbReference type="RefSeq" id="WP_121937885.1">
    <property type="nucleotide sequence ID" value="NZ_REFR01000010.1"/>
</dbReference>
<dbReference type="Pfam" id="PF01035">
    <property type="entry name" value="DNA_binding_1"/>
    <property type="match status" value="1"/>
</dbReference>
<sequence>MTGTGYKAPPRVRPEIQQAVFALVKQVGRGEVASYGMIASLLPGVTARMVGHAMRHAGTDGTVPWHRIIGSSGMVSSHEGASRQQTLLTDEGVTFSKSGRVLWRLHRWPGPMPDWLAESDMDPIDVSEIMARWP</sequence>
<dbReference type="InterPro" id="IPR052520">
    <property type="entry name" value="ATL_DNA_repair"/>
</dbReference>
<dbReference type="CDD" id="cd06445">
    <property type="entry name" value="ATase"/>
    <property type="match status" value="1"/>
</dbReference>
<dbReference type="GO" id="GO:0006281">
    <property type="term" value="P:DNA repair"/>
    <property type="evidence" value="ECO:0007669"/>
    <property type="project" value="InterPro"/>
</dbReference>
<dbReference type="InterPro" id="IPR036217">
    <property type="entry name" value="MethylDNA_cys_MeTrfase_DNAb"/>
</dbReference>
<dbReference type="InterPro" id="IPR014048">
    <property type="entry name" value="MethylDNA_cys_MeTrfase_DNA-bd"/>
</dbReference>
<keyword evidence="4" id="KW-1185">Reference proteome</keyword>
<dbReference type="FunCoup" id="A0A3M0CID0">
    <property type="interactions" value="73"/>
</dbReference>
<dbReference type="InterPro" id="IPR036388">
    <property type="entry name" value="WH-like_DNA-bd_sf"/>
</dbReference>
<dbReference type="PANTHER" id="PTHR42942:SF1">
    <property type="entry name" value="ALKYLTRANSFERASE-LIKE PROTEIN 1"/>
    <property type="match status" value="1"/>
</dbReference>
<dbReference type="InParanoid" id="A0A3M0CID0"/>
<name>A0A3M0CID0_9PROT</name>
<comment type="caution">
    <text evidence="3">The sequence shown here is derived from an EMBL/GenBank/DDBJ whole genome shotgun (WGS) entry which is preliminary data.</text>
</comment>
<reference evidence="3 4" key="1">
    <citation type="submission" date="2018-10" db="EMBL/GenBank/DDBJ databases">
        <title>Genomic Encyclopedia of Archaeal and Bacterial Type Strains, Phase II (KMG-II): from individual species to whole genera.</title>
        <authorList>
            <person name="Goeker M."/>
        </authorList>
    </citation>
    <scope>NUCLEOTIDE SEQUENCE [LARGE SCALE GENOMIC DNA]</scope>
    <source>
        <strain evidence="3 4">DSM 25217</strain>
    </source>
</reference>
<evidence type="ECO:0000313" key="3">
    <source>
        <dbReference type="EMBL" id="RMB08527.1"/>
    </source>
</evidence>
<keyword evidence="1" id="KW-0227">DNA damage</keyword>
<feature type="domain" description="Methylated-DNA-[protein]-cysteine S-methyltransferase DNA binding" evidence="2">
    <location>
        <begin position="16"/>
        <end position="93"/>
    </location>
</feature>
<dbReference type="GO" id="GO:0032259">
    <property type="term" value="P:methylation"/>
    <property type="evidence" value="ECO:0007669"/>
    <property type="project" value="UniProtKB-KW"/>
</dbReference>
<dbReference type="AlphaFoldDB" id="A0A3M0CID0"/>
<evidence type="ECO:0000313" key="4">
    <source>
        <dbReference type="Proteomes" id="UP000271227"/>
    </source>
</evidence>
<dbReference type="Gene3D" id="1.10.10.10">
    <property type="entry name" value="Winged helix-like DNA-binding domain superfamily/Winged helix DNA-binding domain"/>
    <property type="match status" value="1"/>
</dbReference>
<dbReference type="OrthoDB" id="9802228at2"/>
<dbReference type="GO" id="GO:0008168">
    <property type="term" value="F:methyltransferase activity"/>
    <property type="evidence" value="ECO:0007669"/>
    <property type="project" value="UniProtKB-KW"/>
</dbReference>
<proteinExistence type="predicted"/>
<dbReference type="PANTHER" id="PTHR42942">
    <property type="entry name" value="6-O-METHYLGUANINE DNA METHYLTRANSFERASE"/>
    <property type="match status" value="1"/>
</dbReference>
<dbReference type="Proteomes" id="UP000271227">
    <property type="component" value="Unassembled WGS sequence"/>
</dbReference>
<accession>A0A3M0CID0</accession>
<keyword evidence="3" id="KW-0808">Transferase</keyword>
<protein>
    <submittedName>
        <fullName evidence="3">Methylated-DNA-protein-cysteine methyltransferase-like protein</fullName>
    </submittedName>
</protein>
<gene>
    <name evidence="3" type="ORF">BXY39_1162</name>
</gene>
<keyword evidence="3" id="KW-0489">Methyltransferase</keyword>
<evidence type="ECO:0000259" key="2">
    <source>
        <dbReference type="Pfam" id="PF01035"/>
    </source>
</evidence>
<dbReference type="EMBL" id="REFR01000010">
    <property type="protein sequence ID" value="RMB08527.1"/>
    <property type="molecule type" value="Genomic_DNA"/>
</dbReference>
<organism evidence="3 4">
    <name type="scientific">Eilatimonas milleporae</name>
    <dbReference type="NCBI Taxonomy" id="911205"/>
    <lineage>
        <taxon>Bacteria</taxon>
        <taxon>Pseudomonadati</taxon>
        <taxon>Pseudomonadota</taxon>
        <taxon>Alphaproteobacteria</taxon>
        <taxon>Kordiimonadales</taxon>
        <taxon>Kordiimonadaceae</taxon>
        <taxon>Eilatimonas</taxon>
    </lineage>
</organism>
<dbReference type="SUPFAM" id="SSF46767">
    <property type="entry name" value="Methylated DNA-protein cysteine methyltransferase, C-terminal domain"/>
    <property type="match status" value="1"/>
</dbReference>
<evidence type="ECO:0000256" key="1">
    <source>
        <dbReference type="ARBA" id="ARBA00022763"/>
    </source>
</evidence>